<dbReference type="PIRSF" id="PIRSF000876">
    <property type="entry name" value="RR_chemtxs_CheB"/>
    <property type="match status" value="1"/>
</dbReference>
<comment type="domain">
    <text evidence="3">Contains a C-terminal catalytic domain, and an N-terminal region which modulates catalytic activity.</text>
</comment>
<evidence type="ECO:0000259" key="7">
    <source>
        <dbReference type="PROSITE" id="PS50122"/>
    </source>
</evidence>
<comment type="catalytic activity">
    <reaction evidence="3">
        <text>L-glutaminyl-[protein] + H2O = L-glutamyl-[protein] + NH4(+)</text>
        <dbReference type="Rhea" id="RHEA:16441"/>
        <dbReference type="Rhea" id="RHEA-COMP:10207"/>
        <dbReference type="Rhea" id="RHEA-COMP:10208"/>
        <dbReference type="ChEBI" id="CHEBI:15377"/>
        <dbReference type="ChEBI" id="CHEBI:28938"/>
        <dbReference type="ChEBI" id="CHEBI:29973"/>
        <dbReference type="ChEBI" id="CHEBI:30011"/>
        <dbReference type="EC" id="3.5.1.44"/>
    </reaction>
</comment>
<dbReference type="Gene3D" id="3.40.50.2300">
    <property type="match status" value="1"/>
</dbReference>
<evidence type="ECO:0000259" key="6">
    <source>
        <dbReference type="PROSITE" id="PS50110"/>
    </source>
</evidence>
<name>A0A168J4F5_9BACL</name>
<dbReference type="EMBL" id="LVJH01000039">
    <property type="protein sequence ID" value="OAB40146.1"/>
    <property type="molecule type" value="Genomic_DNA"/>
</dbReference>
<dbReference type="PANTHER" id="PTHR42872:SF3">
    <property type="entry name" value="PROTEIN-GLUTAMATE METHYLESTERASE_PROTEIN-GLUTAMINE GLUTAMINASE 1"/>
    <property type="match status" value="1"/>
</dbReference>
<gene>
    <name evidence="3" type="primary">cheB</name>
    <name evidence="8" type="ORF">PGLA_18455</name>
</gene>
<evidence type="ECO:0000256" key="1">
    <source>
        <dbReference type="ARBA" id="ARBA00022801"/>
    </source>
</evidence>
<feature type="active site" evidence="3 4">
    <location>
        <position position="159"/>
    </location>
</feature>
<evidence type="ECO:0000256" key="3">
    <source>
        <dbReference type="HAMAP-Rule" id="MF_00099"/>
    </source>
</evidence>
<evidence type="ECO:0000313" key="9">
    <source>
        <dbReference type="Proteomes" id="UP000076967"/>
    </source>
</evidence>
<comment type="PTM">
    <text evidence="3">Phosphorylated by CheA. Phosphorylation of the N-terminal regulatory domain activates the methylesterase activity.</text>
</comment>
<dbReference type="Proteomes" id="UP000076967">
    <property type="component" value="Unassembled WGS sequence"/>
</dbReference>
<dbReference type="PANTHER" id="PTHR42872">
    <property type="entry name" value="PROTEIN-GLUTAMATE METHYLESTERASE/PROTEIN-GLUTAMINE GLUTAMINASE"/>
    <property type="match status" value="1"/>
</dbReference>
<dbReference type="InterPro" id="IPR001789">
    <property type="entry name" value="Sig_transdc_resp-reg_receiver"/>
</dbReference>
<dbReference type="EC" id="3.5.1.44" evidence="3"/>
<dbReference type="PROSITE" id="PS50110">
    <property type="entry name" value="RESPONSE_REGULATORY"/>
    <property type="match status" value="1"/>
</dbReference>
<comment type="similarity">
    <text evidence="3">Belongs to the CheB family.</text>
</comment>
<dbReference type="GO" id="GO:0005737">
    <property type="term" value="C:cytoplasm"/>
    <property type="evidence" value="ECO:0007669"/>
    <property type="project" value="UniProtKB-SubCell"/>
</dbReference>
<feature type="active site" evidence="3 4">
    <location>
        <position position="186"/>
    </location>
</feature>
<dbReference type="GO" id="GO:0008984">
    <property type="term" value="F:protein-glutamate methylesterase activity"/>
    <property type="evidence" value="ECO:0007669"/>
    <property type="project" value="UniProtKB-UniRule"/>
</dbReference>
<evidence type="ECO:0000256" key="2">
    <source>
        <dbReference type="ARBA" id="ARBA00048267"/>
    </source>
</evidence>
<feature type="active site" evidence="3 4">
    <location>
        <position position="282"/>
    </location>
</feature>
<feature type="domain" description="CheB-type methylesterase" evidence="7">
    <location>
        <begin position="142"/>
        <end position="341"/>
    </location>
</feature>
<dbReference type="GO" id="GO:0006935">
    <property type="term" value="P:chemotaxis"/>
    <property type="evidence" value="ECO:0007669"/>
    <property type="project" value="UniProtKB-UniRule"/>
</dbReference>
<keyword evidence="3 5" id="KW-0597">Phosphoprotein</keyword>
<dbReference type="GO" id="GO:0050568">
    <property type="term" value="F:protein-glutamine glutaminase activity"/>
    <property type="evidence" value="ECO:0007669"/>
    <property type="project" value="UniProtKB-UniRule"/>
</dbReference>
<accession>A0A168J4F5</accession>
<dbReference type="CDD" id="cd16432">
    <property type="entry name" value="CheB_Rec"/>
    <property type="match status" value="1"/>
</dbReference>
<dbReference type="InterPro" id="IPR035909">
    <property type="entry name" value="CheB_C"/>
</dbReference>
<keyword evidence="3" id="KW-0963">Cytoplasm</keyword>
<comment type="catalytic activity">
    <reaction evidence="2 3">
        <text>[protein]-L-glutamate 5-O-methyl ester + H2O = L-glutamyl-[protein] + methanol + H(+)</text>
        <dbReference type="Rhea" id="RHEA:23236"/>
        <dbReference type="Rhea" id="RHEA-COMP:10208"/>
        <dbReference type="Rhea" id="RHEA-COMP:10311"/>
        <dbReference type="ChEBI" id="CHEBI:15377"/>
        <dbReference type="ChEBI" id="CHEBI:15378"/>
        <dbReference type="ChEBI" id="CHEBI:17790"/>
        <dbReference type="ChEBI" id="CHEBI:29973"/>
        <dbReference type="ChEBI" id="CHEBI:82795"/>
        <dbReference type="EC" id="3.1.1.61"/>
    </reaction>
</comment>
<keyword evidence="1 3" id="KW-0378">Hydrolase</keyword>
<keyword evidence="3 4" id="KW-0145">Chemotaxis</keyword>
<dbReference type="AlphaFoldDB" id="A0A168J4F5"/>
<reference evidence="8 9" key="1">
    <citation type="submission" date="2016-03" db="EMBL/GenBank/DDBJ databases">
        <title>Draft genome sequence of Paenibacillus glacialis DSM 22343.</title>
        <authorList>
            <person name="Shin S.-K."/>
            <person name="Yi H."/>
        </authorList>
    </citation>
    <scope>NUCLEOTIDE SEQUENCE [LARGE SCALE GENOMIC DNA]</scope>
    <source>
        <strain evidence="8 9">DSM 22343</strain>
    </source>
</reference>
<dbReference type="HAMAP" id="MF_00099">
    <property type="entry name" value="CheB_chemtxs"/>
    <property type="match status" value="1"/>
</dbReference>
<dbReference type="Pfam" id="PF01339">
    <property type="entry name" value="CheB_methylest"/>
    <property type="match status" value="1"/>
</dbReference>
<dbReference type="SMART" id="SM00448">
    <property type="entry name" value="REC"/>
    <property type="match status" value="1"/>
</dbReference>
<dbReference type="InterPro" id="IPR011006">
    <property type="entry name" value="CheY-like_superfamily"/>
</dbReference>
<dbReference type="SUPFAM" id="SSF52738">
    <property type="entry name" value="Methylesterase CheB, C-terminal domain"/>
    <property type="match status" value="1"/>
</dbReference>
<dbReference type="GO" id="GO:0000156">
    <property type="term" value="F:phosphorelay response regulator activity"/>
    <property type="evidence" value="ECO:0007669"/>
    <property type="project" value="InterPro"/>
</dbReference>
<evidence type="ECO:0000313" key="8">
    <source>
        <dbReference type="EMBL" id="OAB40146.1"/>
    </source>
</evidence>
<keyword evidence="9" id="KW-1185">Reference proteome</keyword>
<dbReference type="SUPFAM" id="SSF52172">
    <property type="entry name" value="CheY-like"/>
    <property type="match status" value="1"/>
</dbReference>
<evidence type="ECO:0000256" key="5">
    <source>
        <dbReference type="PROSITE-ProRule" id="PRU00169"/>
    </source>
</evidence>
<comment type="subcellular location">
    <subcellularLocation>
        <location evidence="3">Cytoplasm</location>
    </subcellularLocation>
</comment>
<dbReference type="NCBIfam" id="NF001965">
    <property type="entry name" value="PRK00742.1"/>
    <property type="match status" value="1"/>
</dbReference>
<proteinExistence type="inferred from homology"/>
<comment type="function">
    <text evidence="3">Involved in chemotaxis. Part of a chemotaxis signal transduction system that modulates chemotaxis in response to various stimuli. Catalyzes the demethylation of specific methylglutamate residues introduced into the chemoreceptors (methyl-accepting chemotaxis proteins or MCP) by CheR. Also mediates the irreversible deamidation of specific glutamine residues to glutamic acid.</text>
</comment>
<dbReference type="CDD" id="cd17541">
    <property type="entry name" value="REC_CheB-like"/>
    <property type="match status" value="1"/>
</dbReference>
<dbReference type="STRING" id="494026.PGLA_18455"/>
<feature type="modified residue" description="4-aspartylphosphate" evidence="3 5">
    <location>
        <position position="42"/>
    </location>
</feature>
<dbReference type="InterPro" id="IPR008248">
    <property type="entry name" value="CheB-like"/>
</dbReference>
<evidence type="ECO:0000256" key="4">
    <source>
        <dbReference type="PROSITE-ProRule" id="PRU00050"/>
    </source>
</evidence>
<dbReference type="EC" id="3.1.1.61" evidence="3"/>
<dbReference type="Pfam" id="PF00072">
    <property type="entry name" value="Response_reg"/>
    <property type="match status" value="1"/>
</dbReference>
<comment type="caution">
    <text evidence="8">The sequence shown here is derived from an EMBL/GenBank/DDBJ whole genome shotgun (WGS) entry which is preliminary data.</text>
</comment>
<dbReference type="Gene3D" id="3.40.50.180">
    <property type="entry name" value="Methylesterase CheB, C-terminal domain"/>
    <property type="match status" value="1"/>
</dbReference>
<feature type="domain" description="Response regulatory" evidence="6">
    <location>
        <begin position="1"/>
        <end position="108"/>
    </location>
</feature>
<protein>
    <recommendedName>
        <fullName evidence="3">Protein-glutamate methylesterase/protein-glutamine glutaminase</fullName>
        <ecNumber evidence="3">3.1.1.61</ecNumber>
        <ecNumber evidence="3">3.5.1.44</ecNumber>
    </recommendedName>
</protein>
<dbReference type="InterPro" id="IPR000673">
    <property type="entry name" value="Sig_transdc_resp-reg_Me-estase"/>
</dbReference>
<dbReference type="PROSITE" id="PS50122">
    <property type="entry name" value="CHEB"/>
    <property type="match status" value="1"/>
</dbReference>
<organism evidence="8 9">
    <name type="scientific">Paenibacillus glacialis</name>
    <dbReference type="NCBI Taxonomy" id="494026"/>
    <lineage>
        <taxon>Bacteria</taxon>
        <taxon>Bacillati</taxon>
        <taxon>Bacillota</taxon>
        <taxon>Bacilli</taxon>
        <taxon>Bacillales</taxon>
        <taxon>Paenibacillaceae</taxon>
        <taxon>Paenibacillus</taxon>
    </lineage>
</organism>
<sequence length="343" mass="37262">MRKLISRLIAEDTALEVIGTARNGLEAVSMVRELKPDVVTLDIEMPEMNGLEALTIIMEHRPTPILMLSSLTQDGALATITALQNGAVDFISKPSGSVSFDLFKVKEELIFKIKQASQIPLRNLIVNNITVSKVDVGPKGNPQTGFSKKFDQILALGTSTGGPKALDTVITALPANFPYPLLVVQHMPPKFTKSLAERLNRLSRVRVVEAEDNQLVLGGTVYIAPGDYHMTVVQTNGEFRIRLHQEPQVQGHRPSVDVLFDSIAKCKSLKRHFILMTGMGSDGAKGMLAAKAAGAHSTIAESKETCIVYGMPRSAVELGCVDYTVPVHLITSKILEVTGVLKR</sequence>